<accession>A0A1H6ZEL5</accession>
<keyword evidence="2" id="KW-0732">Signal</keyword>
<dbReference type="OrthoDB" id="5507254at2"/>
<protein>
    <submittedName>
        <fullName evidence="4">Predicted membrane protein</fullName>
    </submittedName>
</protein>
<feature type="signal peptide" evidence="2">
    <location>
        <begin position="1"/>
        <end position="23"/>
    </location>
</feature>
<sequence length="549" mass="61176">MKRWVMAMLAILMVLAGTIPATAADVTVSKSQVRLWIGADGSVRVNEIHTYEIPEGTGEILRDFTYGTHENVIGFRAGEVDGAAKVGEVADDEVRPVAVREDGSGWELLLDGGGGKRTFLLSYLLEDALKVYDEYSDLEIGLFSSTSYEFEGLRNLEVSMILPGNAGAASIRPYTRNMNGSEVEMKDNGVIFRDPLIADPLDASYRVFFPSGVMTEAVKHAAPVPLEEAVKAEEERFTHAANMRPHRETFEKVGFPIALAFILAGLVSLAVPQRLPITRRDEALILSMDLVYLHFVRWAGRFTPRAADAMLYGLLEKGAVSVNGESDAKVWEVKGSTGRLEPHEQLFISKLFRDTVGRSTFGPRELESDRAEKALKEWHGAVLRMLEEAGTMNLRIPKRVLLFSALVPTAAAIIGAVVAAMPAGWLVAFLAGILIFLYVHVKKMHWRWFGLIYGGYLTFGVAAVDAPGTGAVILLFVLGYLFVWLFFPRTLLVSRFAYRVKFAINRLIYTDDRFRMPDGTPEERGLREHRVHVLAPKFRGLARMYRDWM</sequence>
<keyword evidence="5" id="KW-1185">Reference proteome</keyword>
<keyword evidence="1" id="KW-1133">Transmembrane helix</keyword>
<feature type="chain" id="PRO_5011788797" evidence="2">
    <location>
        <begin position="24"/>
        <end position="549"/>
    </location>
</feature>
<feature type="transmembrane region" description="Helical" evidence="1">
    <location>
        <begin position="470"/>
        <end position="487"/>
    </location>
</feature>
<organism evidence="4 5">
    <name type="scientific">Bhargavaea ginsengi</name>
    <dbReference type="NCBI Taxonomy" id="426757"/>
    <lineage>
        <taxon>Bacteria</taxon>
        <taxon>Bacillati</taxon>
        <taxon>Bacillota</taxon>
        <taxon>Bacilli</taxon>
        <taxon>Bacillales</taxon>
        <taxon>Caryophanaceae</taxon>
        <taxon>Bhargavaea</taxon>
    </lineage>
</organism>
<evidence type="ECO:0000313" key="5">
    <source>
        <dbReference type="Proteomes" id="UP000199200"/>
    </source>
</evidence>
<dbReference type="RefSeq" id="WP_092053376.1">
    <property type="nucleotide sequence ID" value="NZ_FNZF01000003.1"/>
</dbReference>
<evidence type="ECO:0000256" key="1">
    <source>
        <dbReference type="SAM" id="Phobius"/>
    </source>
</evidence>
<reference evidence="5" key="1">
    <citation type="submission" date="2016-10" db="EMBL/GenBank/DDBJ databases">
        <authorList>
            <person name="Varghese N."/>
            <person name="Submissions S."/>
        </authorList>
    </citation>
    <scope>NUCLEOTIDE SEQUENCE [LARGE SCALE GENOMIC DNA]</scope>
    <source>
        <strain evidence="5">CGMCC 1.6763</strain>
    </source>
</reference>
<dbReference type="EMBL" id="FNZF01000003">
    <property type="protein sequence ID" value="SEJ51879.1"/>
    <property type="molecule type" value="Genomic_DNA"/>
</dbReference>
<feature type="domain" description="DUF2207" evidence="3">
    <location>
        <begin position="28"/>
        <end position="192"/>
    </location>
</feature>
<keyword evidence="1" id="KW-0472">Membrane</keyword>
<gene>
    <name evidence="4" type="ORF">SAMN04488127_2072</name>
</gene>
<dbReference type="STRING" id="426757.SAMN04488127_2072"/>
<evidence type="ECO:0000259" key="3">
    <source>
        <dbReference type="Pfam" id="PF09972"/>
    </source>
</evidence>
<proteinExistence type="predicted"/>
<dbReference type="AlphaFoldDB" id="A0A1H6ZEL5"/>
<feature type="transmembrane region" description="Helical" evidence="1">
    <location>
        <begin position="400"/>
        <end position="419"/>
    </location>
</feature>
<dbReference type="InterPro" id="IPR018702">
    <property type="entry name" value="DUF2207"/>
</dbReference>
<keyword evidence="1" id="KW-0812">Transmembrane</keyword>
<feature type="transmembrane region" description="Helical" evidence="1">
    <location>
        <begin position="253"/>
        <end position="271"/>
    </location>
</feature>
<dbReference type="Proteomes" id="UP000199200">
    <property type="component" value="Unassembled WGS sequence"/>
</dbReference>
<name>A0A1H6ZEL5_9BACL</name>
<feature type="transmembrane region" description="Helical" evidence="1">
    <location>
        <begin position="425"/>
        <end position="441"/>
    </location>
</feature>
<dbReference type="Pfam" id="PF09972">
    <property type="entry name" value="DUF2207"/>
    <property type="match status" value="1"/>
</dbReference>
<evidence type="ECO:0000313" key="4">
    <source>
        <dbReference type="EMBL" id="SEJ51879.1"/>
    </source>
</evidence>
<evidence type="ECO:0000256" key="2">
    <source>
        <dbReference type="SAM" id="SignalP"/>
    </source>
</evidence>
<feature type="transmembrane region" description="Helical" evidence="1">
    <location>
        <begin position="448"/>
        <end position="464"/>
    </location>
</feature>